<keyword evidence="3" id="KW-1185">Reference proteome</keyword>
<organism evidence="2 3">
    <name type="scientific">Chitinophaga terrae</name>
    <name type="common">ex Kim and Jung 2007</name>
    <dbReference type="NCBI Taxonomy" id="408074"/>
    <lineage>
        <taxon>Bacteria</taxon>
        <taxon>Pseudomonadati</taxon>
        <taxon>Bacteroidota</taxon>
        <taxon>Chitinophagia</taxon>
        <taxon>Chitinophagales</taxon>
        <taxon>Chitinophagaceae</taxon>
        <taxon>Chitinophaga</taxon>
    </lineage>
</organism>
<dbReference type="Gene3D" id="3.40.30.10">
    <property type="entry name" value="Glutaredoxin"/>
    <property type="match status" value="1"/>
</dbReference>
<feature type="domain" description="Thioredoxin" evidence="1">
    <location>
        <begin position="320"/>
        <end position="450"/>
    </location>
</feature>
<dbReference type="InterPro" id="IPR036249">
    <property type="entry name" value="Thioredoxin-like_sf"/>
</dbReference>
<dbReference type="OrthoDB" id="644996at2"/>
<dbReference type="EMBL" id="FNRL01000025">
    <property type="protein sequence ID" value="SEA97076.1"/>
    <property type="molecule type" value="Genomic_DNA"/>
</dbReference>
<dbReference type="Proteomes" id="UP000199656">
    <property type="component" value="Unassembled WGS sequence"/>
</dbReference>
<gene>
    <name evidence="2" type="ORF">SAMN05660909_04426</name>
</gene>
<name>A0A1H4FIF2_9BACT</name>
<dbReference type="InterPro" id="IPR013766">
    <property type="entry name" value="Thioredoxin_domain"/>
</dbReference>
<dbReference type="STRING" id="408074.SAMN05660909_04426"/>
<accession>A0A1H4FIF2</accession>
<dbReference type="SUPFAM" id="SSF52833">
    <property type="entry name" value="Thioredoxin-like"/>
    <property type="match status" value="1"/>
</dbReference>
<proteinExistence type="predicted"/>
<evidence type="ECO:0000313" key="3">
    <source>
        <dbReference type="Proteomes" id="UP000199656"/>
    </source>
</evidence>
<protein>
    <submittedName>
        <fullName evidence="2">Peroxiredoxin</fullName>
    </submittedName>
</protein>
<evidence type="ECO:0000259" key="1">
    <source>
        <dbReference type="PROSITE" id="PS51352"/>
    </source>
</evidence>
<reference evidence="3" key="1">
    <citation type="submission" date="2016-10" db="EMBL/GenBank/DDBJ databases">
        <authorList>
            <person name="Varghese N."/>
            <person name="Submissions S."/>
        </authorList>
    </citation>
    <scope>NUCLEOTIDE SEQUENCE [LARGE SCALE GENOMIC DNA]</scope>
    <source>
        <strain evidence="3">DSM 23920</strain>
    </source>
</reference>
<sequence length="451" mass="49875">MRRITPLLLLVGSLLSISPLTVLSQRSAILTGRTTDHRLQKLSVSWWQDGSFIPSTMSIAEGSDSFYFKIPVTAGKPLFYYLEGSGTQPVFGLIEAGDSLYFKQLPDSLQITGKGAAASRLMNMIQRLQDGIKPNGTDATSLQRLYSEQIKVAATVLQQNKNSINETVYKLLEAHTMSGPATRLTGMIWKVPANPDSTLEERQVDFYRRDILPALPVIEVNETTVTSTRFVNYLLQKSEVDFYIKHRFESNTTAVYDWVKQHYAGRVRDRLLAQTLIQGYAAGNMPEEQETCVKDYLSIAVDSACKQAVARLYGRTKKGLSRGAAAPSFNLPDASGKLVSLPQFLGKVVLLHFYDSDTIVSGELIALKKCFDDKDVSFVNIGNRAMAEGLPGMQLLLDDASKAILSQYEINRYPSFIVVGKDGKIFATKPPNPLSDHGTALANIIYEALLQ</sequence>
<evidence type="ECO:0000313" key="2">
    <source>
        <dbReference type="EMBL" id="SEA97076.1"/>
    </source>
</evidence>
<dbReference type="PROSITE" id="PS51352">
    <property type="entry name" value="THIOREDOXIN_2"/>
    <property type="match status" value="1"/>
</dbReference>
<dbReference type="RefSeq" id="WP_139170343.1">
    <property type="nucleotide sequence ID" value="NZ_BKAT01000045.1"/>
</dbReference>
<dbReference type="AlphaFoldDB" id="A0A1H4FIF2"/>